<evidence type="ECO:0000313" key="1">
    <source>
        <dbReference type="EMBL" id="HGN84793.1"/>
    </source>
</evidence>
<reference evidence="1" key="1">
    <citation type="journal article" date="2020" name="mSystems">
        <title>Genome- and Community-Level Interaction Insights into Carbon Utilization and Element Cycling Functions of Hydrothermarchaeota in Hydrothermal Sediment.</title>
        <authorList>
            <person name="Zhou Z."/>
            <person name="Liu Y."/>
            <person name="Xu W."/>
            <person name="Pan J."/>
            <person name="Luo Z.H."/>
            <person name="Li M."/>
        </authorList>
    </citation>
    <scope>NUCLEOTIDE SEQUENCE [LARGE SCALE GENOMIC DNA]</scope>
    <source>
        <strain evidence="1">SpSt-611</strain>
    </source>
</reference>
<accession>A0A7V4AL45</accession>
<protein>
    <submittedName>
        <fullName evidence="1">Uncharacterized protein</fullName>
    </submittedName>
</protein>
<gene>
    <name evidence="1" type="ORF">ENT80_01245</name>
</gene>
<dbReference type="AlphaFoldDB" id="A0A7V4AL45"/>
<dbReference type="EMBL" id="DTAB01000073">
    <property type="protein sequence ID" value="HGN84793.1"/>
    <property type="molecule type" value="Genomic_DNA"/>
</dbReference>
<comment type="caution">
    <text evidence="1">The sequence shown here is derived from an EMBL/GenBank/DDBJ whole genome shotgun (WGS) entry which is preliminary data.</text>
</comment>
<proteinExistence type="predicted"/>
<name>A0A7V4AL45_9DEIN</name>
<organism evidence="1">
    <name type="scientific">Thermus tengchongensis</name>
    <dbReference type="NCBI Taxonomy" id="1214928"/>
    <lineage>
        <taxon>Bacteria</taxon>
        <taxon>Thermotogati</taxon>
        <taxon>Deinococcota</taxon>
        <taxon>Deinococci</taxon>
        <taxon>Thermales</taxon>
        <taxon>Thermaceae</taxon>
        <taxon>Thermus</taxon>
    </lineage>
</organism>
<sequence length="296" mass="32998">MKELGEALFKALIETTDRPHFGQVYWIKLETSDSELRAWVEGTKGKVEWEVWDEDFTGSSKAVLWMGMSSRYCKLSLRGEDERLYVFGEAFPGTGNFGLRGQSLTGSPPPLALSLRRLTRFFKEVADLLDPTSENPPFREVGENLALLASLLEEHREDLGLFAKGPFRLARGREGAVLWNAETHELGPALEELLRRGTYEGPLPGWPQLKVRLALEGDPKRPWRLSVRPLALEVGGVAFSPREPASAKVFRKANERDITKDLLETFGVGGKELDLLKKEGPEALARALALKGLAET</sequence>